<evidence type="ECO:0000313" key="3">
    <source>
        <dbReference type="Proteomes" id="UP001189429"/>
    </source>
</evidence>
<evidence type="ECO:0000313" key="2">
    <source>
        <dbReference type="EMBL" id="CAK0849764.1"/>
    </source>
</evidence>
<name>A0ABN9TU57_9DINO</name>
<dbReference type="EMBL" id="CAUYUJ010015088">
    <property type="protein sequence ID" value="CAK0849764.1"/>
    <property type="molecule type" value="Genomic_DNA"/>
</dbReference>
<gene>
    <name evidence="2" type="ORF">PCOR1329_LOCUS42367</name>
</gene>
<reference evidence="2" key="1">
    <citation type="submission" date="2023-10" db="EMBL/GenBank/DDBJ databases">
        <authorList>
            <person name="Chen Y."/>
            <person name="Shah S."/>
            <person name="Dougan E. K."/>
            <person name="Thang M."/>
            <person name="Chan C."/>
        </authorList>
    </citation>
    <scope>NUCLEOTIDE SEQUENCE [LARGE SCALE GENOMIC DNA]</scope>
</reference>
<keyword evidence="3" id="KW-1185">Reference proteome</keyword>
<feature type="region of interest" description="Disordered" evidence="1">
    <location>
        <begin position="96"/>
        <end position="129"/>
    </location>
</feature>
<feature type="compositionally biased region" description="Basic residues" evidence="1">
    <location>
        <begin position="111"/>
        <end position="123"/>
    </location>
</feature>
<comment type="caution">
    <text evidence="2">The sequence shown here is derived from an EMBL/GenBank/DDBJ whole genome shotgun (WGS) entry which is preliminary data.</text>
</comment>
<evidence type="ECO:0000256" key="1">
    <source>
        <dbReference type="SAM" id="MobiDB-lite"/>
    </source>
</evidence>
<dbReference type="Proteomes" id="UP001189429">
    <property type="component" value="Unassembled WGS sequence"/>
</dbReference>
<organism evidence="2 3">
    <name type="scientific">Prorocentrum cordatum</name>
    <dbReference type="NCBI Taxonomy" id="2364126"/>
    <lineage>
        <taxon>Eukaryota</taxon>
        <taxon>Sar</taxon>
        <taxon>Alveolata</taxon>
        <taxon>Dinophyceae</taxon>
        <taxon>Prorocentrales</taxon>
        <taxon>Prorocentraceae</taxon>
        <taxon>Prorocentrum</taxon>
    </lineage>
</organism>
<protein>
    <submittedName>
        <fullName evidence="2">Uncharacterized protein</fullName>
    </submittedName>
</protein>
<proteinExistence type="predicted"/>
<accession>A0ABN9TU57</accession>
<sequence>MLKGQLQQNHTNRLLQWFEVLAKTIDIAGSQEVSGHFPDVWGQINAYLEQAVRTNSWLREEQQSSLLQDSLACLRNKLNAKQSRPTAARAARAVLRAAQGQGRPALVSERPRRRTRAPPRRGRAGPPRAASCLCFPEATLCSSRGP</sequence>